<keyword evidence="1" id="KW-0812">Transmembrane</keyword>
<dbReference type="Proteomes" id="UP001207605">
    <property type="component" value="Unassembled WGS sequence"/>
</dbReference>
<dbReference type="InterPro" id="IPR019074">
    <property type="entry name" value="YabQ"/>
</dbReference>
<keyword evidence="1" id="KW-0472">Membrane</keyword>
<dbReference type="NCBIfam" id="TIGR02893">
    <property type="entry name" value="spore_yabQ"/>
    <property type="match status" value="1"/>
</dbReference>
<comment type="caution">
    <text evidence="2">The sequence shown here is derived from an EMBL/GenBank/DDBJ whole genome shotgun (WGS) entry which is preliminary data.</text>
</comment>
<dbReference type="EMBL" id="JAOQJV010000017">
    <property type="protein sequence ID" value="MCU6700767.1"/>
    <property type="molecule type" value="Genomic_DNA"/>
</dbReference>
<evidence type="ECO:0000313" key="3">
    <source>
        <dbReference type="Proteomes" id="UP001207605"/>
    </source>
</evidence>
<evidence type="ECO:0000313" key="2">
    <source>
        <dbReference type="EMBL" id="MCU6700767.1"/>
    </source>
</evidence>
<dbReference type="RefSeq" id="WP_118383105.1">
    <property type="nucleotide sequence ID" value="NZ_JAOQJV010000017.1"/>
</dbReference>
<keyword evidence="1" id="KW-1133">Transmembrane helix</keyword>
<feature type="transmembrane region" description="Helical" evidence="1">
    <location>
        <begin position="40"/>
        <end position="57"/>
    </location>
</feature>
<accession>A0ABT2S8L3</accession>
<feature type="transmembrane region" description="Helical" evidence="1">
    <location>
        <begin position="12"/>
        <end position="28"/>
    </location>
</feature>
<evidence type="ECO:0000256" key="1">
    <source>
        <dbReference type="SAM" id="Phobius"/>
    </source>
</evidence>
<name>A0ABT2S8L3_9FIRM</name>
<sequence>MQELGTELRGLATAVLSGMTMVCAYVCIRNLRKVFRHSRILVNVEDAVYWICMAWYLFEQIYHVSNGVIRWYFVVGIIVGAAVFYTVEKRIRNRVNRYVKKRKRIP</sequence>
<keyword evidence="3" id="KW-1185">Reference proteome</keyword>
<gene>
    <name evidence="2" type="ORF">OCV65_11055</name>
</gene>
<organism evidence="2 3">
    <name type="scientific">Dorea ammoniilytica</name>
    <dbReference type="NCBI Taxonomy" id="2981788"/>
    <lineage>
        <taxon>Bacteria</taxon>
        <taxon>Bacillati</taxon>
        <taxon>Bacillota</taxon>
        <taxon>Clostridia</taxon>
        <taxon>Lachnospirales</taxon>
        <taxon>Lachnospiraceae</taxon>
        <taxon>Dorea</taxon>
    </lineage>
</organism>
<protein>
    <submittedName>
        <fullName evidence="2">Spore cortex biosynthesis protein YabQ</fullName>
    </submittedName>
</protein>
<dbReference type="Pfam" id="PF09578">
    <property type="entry name" value="Spore_YabQ"/>
    <property type="match status" value="1"/>
</dbReference>
<proteinExistence type="predicted"/>
<reference evidence="2 3" key="1">
    <citation type="journal article" date="2021" name="ISME Commun">
        <title>Automated analysis of genomic sequences facilitates high-throughput and comprehensive description of bacteria.</title>
        <authorList>
            <person name="Hitch T.C.A."/>
        </authorList>
    </citation>
    <scope>NUCLEOTIDE SEQUENCE [LARGE SCALE GENOMIC DNA]</scope>
    <source>
        <strain evidence="2 3">Sanger_02</strain>
    </source>
</reference>
<feature type="transmembrane region" description="Helical" evidence="1">
    <location>
        <begin position="69"/>
        <end position="87"/>
    </location>
</feature>